<comment type="subcellular location">
    <subcellularLocation>
        <location evidence="1">Cell membrane</location>
        <topology evidence="1">Peripheral membrane protein</topology>
        <orientation evidence="1">Cytoplasmic side</orientation>
    </subcellularLocation>
</comment>
<dbReference type="EMBL" id="WBKA01000001">
    <property type="protein sequence ID" value="KAB1633583.1"/>
    <property type="molecule type" value="Genomic_DNA"/>
</dbReference>
<proteinExistence type="inferred from homology"/>
<dbReference type="RefSeq" id="WP_158035361.1">
    <property type="nucleotide sequence ID" value="NZ_BAAAZV010000006.1"/>
</dbReference>
<dbReference type="NCBIfam" id="TIGR00278">
    <property type="entry name" value="membrane protein insertion efficiency factor YidD"/>
    <property type="match status" value="1"/>
</dbReference>
<dbReference type="HAMAP" id="MF_00386">
    <property type="entry name" value="UPF0161_YidD"/>
    <property type="match status" value="1"/>
</dbReference>
<keyword evidence="1" id="KW-0472">Membrane</keyword>
<dbReference type="OrthoDB" id="9801753at2"/>
<dbReference type="InterPro" id="IPR002696">
    <property type="entry name" value="Membr_insert_effic_factor_YidD"/>
</dbReference>
<reference evidence="2 3" key="1">
    <citation type="submission" date="2019-09" db="EMBL/GenBank/DDBJ databases">
        <title>Phylogeny of genus Pseudoclavibacter and closely related genus.</title>
        <authorList>
            <person name="Li Y."/>
        </authorList>
    </citation>
    <scope>NUCLEOTIDE SEQUENCE [LARGE SCALE GENOMIC DNA]</scope>
    <source>
        <strain evidence="2 3">JCM 16921</strain>
    </source>
</reference>
<dbReference type="Pfam" id="PF01809">
    <property type="entry name" value="YidD"/>
    <property type="match status" value="1"/>
</dbReference>
<protein>
    <recommendedName>
        <fullName evidence="1">Putative membrane protein insertion efficiency factor</fullName>
    </recommendedName>
</protein>
<keyword evidence="1" id="KW-1003">Cell membrane</keyword>
<comment type="function">
    <text evidence="1">Could be involved in insertion of integral membrane proteins into the membrane.</text>
</comment>
<evidence type="ECO:0000256" key="1">
    <source>
        <dbReference type="HAMAP-Rule" id="MF_00386"/>
    </source>
</evidence>
<dbReference type="SMART" id="SM01234">
    <property type="entry name" value="Haemolytic"/>
    <property type="match status" value="1"/>
</dbReference>
<dbReference type="AlphaFoldDB" id="A0A7C8BPA2"/>
<dbReference type="GO" id="GO:0005886">
    <property type="term" value="C:plasma membrane"/>
    <property type="evidence" value="ECO:0007669"/>
    <property type="project" value="UniProtKB-SubCell"/>
</dbReference>
<comment type="caution">
    <text evidence="2">The sequence shown here is derived from an EMBL/GenBank/DDBJ whole genome shotgun (WGS) entry which is preliminary data.</text>
</comment>
<dbReference type="PANTHER" id="PTHR33383">
    <property type="entry name" value="MEMBRANE PROTEIN INSERTION EFFICIENCY FACTOR-RELATED"/>
    <property type="match status" value="1"/>
</dbReference>
<gene>
    <name evidence="2" type="primary">yidD</name>
    <name evidence="2" type="ORF">F8O02_01250</name>
</gene>
<evidence type="ECO:0000313" key="2">
    <source>
        <dbReference type="EMBL" id="KAB1633583.1"/>
    </source>
</evidence>
<sequence length="102" mass="11628">MTAALTSCSNPLCTLGRWLWLAPRRLMVLLLRGYRRFISPLYGDVCRFYPTCSAYAQEAYERRGFVVGTGLTVWRLLRCQPFNAGGVDPVPEPHRHRAHDAC</sequence>
<dbReference type="Proteomes" id="UP000481339">
    <property type="component" value="Unassembled WGS sequence"/>
</dbReference>
<accession>A0A7C8BPA2</accession>
<comment type="similarity">
    <text evidence="1">Belongs to the UPF0161 family.</text>
</comment>
<organism evidence="2 3">
    <name type="scientific">Pseudoclavibacter caeni</name>
    <dbReference type="NCBI Taxonomy" id="908846"/>
    <lineage>
        <taxon>Bacteria</taxon>
        <taxon>Bacillati</taxon>
        <taxon>Actinomycetota</taxon>
        <taxon>Actinomycetes</taxon>
        <taxon>Micrococcales</taxon>
        <taxon>Microbacteriaceae</taxon>
        <taxon>Pseudoclavibacter</taxon>
    </lineage>
</organism>
<evidence type="ECO:0000313" key="3">
    <source>
        <dbReference type="Proteomes" id="UP000481339"/>
    </source>
</evidence>
<dbReference type="PANTHER" id="PTHR33383:SF1">
    <property type="entry name" value="MEMBRANE PROTEIN INSERTION EFFICIENCY FACTOR-RELATED"/>
    <property type="match status" value="1"/>
</dbReference>
<keyword evidence="3" id="KW-1185">Reference proteome</keyword>
<name>A0A7C8BPA2_9MICO</name>